<reference evidence="14 15" key="1">
    <citation type="submission" date="2025-04" db="UniProtKB">
        <authorList>
            <consortium name="RefSeq"/>
        </authorList>
    </citation>
    <scope>IDENTIFICATION</scope>
</reference>
<evidence type="ECO:0000256" key="3">
    <source>
        <dbReference type="ARBA" id="ARBA00022771"/>
    </source>
</evidence>
<feature type="domain" description="C2H2-type" evidence="10">
    <location>
        <begin position="649"/>
        <end position="677"/>
    </location>
</feature>
<keyword evidence="2" id="KW-0677">Repeat</keyword>
<dbReference type="FunFam" id="3.30.160.60:FF:000446">
    <property type="entry name" value="Zinc finger protein"/>
    <property type="match status" value="2"/>
</dbReference>
<evidence type="ECO:0000313" key="15">
    <source>
        <dbReference type="RefSeq" id="XP_015584868.1"/>
    </source>
</evidence>
<dbReference type="Pfam" id="PF07776">
    <property type="entry name" value="zf-AD"/>
    <property type="match status" value="1"/>
</dbReference>
<dbReference type="PANTHER" id="PTHR24379:SF121">
    <property type="entry name" value="C2H2-TYPE DOMAIN-CONTAINING PROTEIN"/>
    <property type="match status" value="1"/>
</dbReference>
<dbReference type="GeneID" id="107262817"/>
<dbReference type="SUPFAM" id="SSF57716">
    <property type="entry name" value="Glucocorticoid receptor-like (DNA-binding domain)"/>
    <property type="match status" value="2"/>
</dbReference>
<name>A0AAJ7BFL7_CEPCN</name>
<feature type="domain" description="C2H2-type" evidence="10">
    <location>
        <begin position="534"/>
        <end position="561"/>
    </location>
</feature>
<dbReference type="PROSITE" id="PS50950">
    <property type="entry name" value="ZF_THAP"/>
    <property type="match status" value="1"/>
</dbReference>
<organism evidence="13 15">
    <name type="scientific">Cephus cinctus</name>
    <name type="common">Wheat stem sawfly</name>
    <dbReference type="NCBI Taxonomy" id="211228"/>
    <lineage>
        <taxon>Eukaryota</taxon>
        <taxon>Metazoa</taxon>
        <taxon>Ecdysozoa</taxon>
        <taxon>Arthropoda</taxon>
        <taxon>Hexapoda</taxon>
        <taxon>Insecta</taxon>
        <taxon>Pterygota</taxon>
        <taxon>Neoptera</taxon>
        <taxon>Endopterygota</taxon>
        <taxon>Hymenoptera</taxon>
        <taxon>Cephoidea</taxon>
        <taxon>Cephidae</taxon>
        <taxon>Cephus</taxon>
    </lineage>
</organism>
<dbReference type="RefSeq" id="XP_015584868.1">
    <property type="nucleotide sequence ID" value="XM_015729382.2"/>
</dbReference>
<dbReference type="InterPro" id="IPR013087">
    <property type="entry name" value="Znf_C2H2_type"/>
</dbReference>
<dbReference type="RefSeq" id="XP_015584867.1">
    <property type="nucleotide sequence ID" value="XM_015729381.2"/>
</dbReference>
<dbReference type="FunFam" id="3.30.160.60:FF:000016">
    <property type="entry name" value="zinc finger protein 37 homolog"/>
    <property type="match status" value="1"/>
</dbReference>
<evidence type="ECO:0000259" key="11">
    <source>
        <dbReference type="PROSITE" id="PS50950"/>
    </source>
</evidence>
<dbReference type="InterPro" id="IPR036236">
    <property type="entry name" value="Znf_C2H2_sf"/>
</dbReference>
<dbReference type="Gene3D" id="3.30.160.60">
    <property type="entry name" value="Classic Zinc Finger"/>
    <property type="match status" value="10"/>
</dbReference>
<feature type="domain" description="C2H2-type" evidence="10">
    <location>
        <begin position="808"/>
        <end position="835"/>
    </location>
</feature>
<feature type="domain" description="C2H2-type" evidence="10">
    <location>
        <begin position="599"/>
        <end position="627"/>
    </location>
</feature>
<evidence type="ECO:0000313" key="13">
    <source>
        <dbReference type="Proteomes" id="UP000694920"/>
    </source>
</evidence>
<dbReference type="SMART" id="SM00868">
    <property type="entry name" value="zf-AD"/>
    <property type="match status" value="1"/>
</dbReference>
<dbReference type="PROSITE" id="PS51915">
    <property type="entry name" value="ZAD"/>
    <property type="match status" value="1"/>
</dbReference>
<dbReference type="InterPro" id="IPR000626">
    <property type="entry name" value="Ubiquitin-like_dom"/>
</dbReference>
<dbReference type="KEGG" id="ccin:107262817"/>
<dbReference type="SUPFAM" id="SSF57667">
    <property type="entry name" value="beta-beta-alpha zinc fingers"/>
    <property type="match status" value="6"/>
</dbReference>
<feature type="domain" description="C2H2-type" evidence="10">
    <location>
        <begin position="564"/>
        <end position="592"/>
    </location>
</feature>
<feature type="domain" description="THAP-type" evidence="11">
    <location>
        <begin position="93"/>
        <end position="184"/>
    </location>
</feature>
<feature type="domain" description="C2H2-type" evidence="10">
    <location>
        <begin position="743"/>
        <end position="771"/>
    </location>
</feature>
<dbReference type="InterPro" id="IPR006612">
    <property type="entry name" value="THAP_Znf"/>
</dbReference>
<sequence length="981" mass="113166">MLKLILQTQEGQQVEVSIHPEDTFADLKKQYEGPENSVLPEFLKHLITNGDEVSEDTKILDHVTNSTTLEWAMEDSMEDMDDLDSIDPVQNIMVEAQIKECCANECISTELTAPDKTYFPLPSDETRLSSWLIGIARPDLLNPATQYNSSLHQKYFVCSDHFQQHHFLKGTNQVLKRRACPSITPGCNTEAVLNSSLLKPQPMYVKTEVKDCILLPTEENETLNDSESNSDMVQTTNVLIEPEHPGILCRLCGQTTEDPIYFYAEEDKQTEYSIEDKINLCLPITVNAKDPLPKQLCHQCHEKLNTCHDLALTCLETEDILKSMLQTKQFHVDETKHCPLCIQGEMQIIKKSGIYRKDKFEKNPNILSIPNTKVQQAVPSQNCVIEENEVDDVTEKMENDESESLVEHFEDEDISASPLSVPDTEFSCSICNKTINFYNVIYHADQHSGHQCVICKNVKFKTANELRVHFLKHGHSRFECEYCAISEDVIEMAVEHVKSCKPEAWDIQCDRCGEKFTEDEETHTCCVPEDEDWFECEQCEKKFRRKSNLTMHIKSHEKKETMMYKCVFCNKQFSRKGRLHTHLSIVHQDIDAIVRFKCYKCKKCNEAFSSSANADAHITEKHFSQLILSDVNYINDQFTVEELNLTKLYICEYCERCFTIPISLHEHRQNEHSQNSDYHCNVCNNSYESHKQLLSHKSLHSKSNEFEDLGIRQYYVCKYCNKTFLHYASLNAHTIQHRQPTPYLCRPCNLKFATYKEMETHRQATHPYQSILHEGPNGSYQCHYCKKKFSHELGLIKHIRMHTGERPYKCAVCGKAFSQSSGLYTHLKVHSNLRPYTCSQCPQTFKIKGDRDNHVKKHSGNRPYKCDFCQKAFMTQHVYSQHRKIHTNERPYKCDTCGDAFRRSHVLTVHMRRHTGEKPHACDLCPKAYRQRGDLLKHKKMQHGTSSSSVLNSNITNNSNSALKKASTLLTTDATTVLLPI</sequence>
<feature type="domain" description="ZAD" evidence="12">
    <location>
        <begin position="247"/>
        <end position="324"/>
    </location>
</feature>
<evidence type="ECO:0000313" key="14">
    <source>
        <dbReference type="RefSeq" id="XP_015584867.1"/>
    </source>
</evidence>
<feature type="domain" description="C2H2-type" evidence="10">
    <location>
        <begin position="780"/>
        <end position="807"/>
    </location>
</feature>
<dbReference type="GO" id="GO:0003677">
    <property type="term" value="F:DNA binding"/>
    <property type="evidence" value="ECO:0007669"/>
    <property type="project" value="UniProtKB-UniRule"/>
</dbReference>
<protein>
    <submittedName>
        <fullName evidence="14 15">Zinc finger protein 267 isoform X1</fullName>
    </submittedName>
</protein>
<evidence type="ECO:0000256" key="1">
    <source>
        <dbReference type="ARBA" id="ARBA00022723"/>
    </source>
</evidence>
<evidence type="ECO:0000259" key="10">
    <source>
        <dbReference type="PROSITE" id="PS50157"/>
    </source>
</evidence>
<feature type="domain" description="Ubiquitin-like" evidence="9">
    <location>
        <begin position="2"/>
        <end position="61"/>
    </location>
</feature>
<dbReference type="PROSITE" id="PS00028">
    <property type="entry name" value="ZINC_FINGER_C2H2_1"/>
    <property type="match status" value="13"/>
</dbReference>
<evidence type="ECO:0000259" key="9">
    <source>
        <dbReference type="PROSITE" id="PS50053"/>
    </source>
</evidence>
<dbReference type="Gene3D" id="3.40.1800.20">
    <property type="match status" value="1"/>
</dbReference>
<feature type="binding site" evidence="8">
    <location>
        <position position="297"/>
    </location>
    <ligand>
        <name>Zn(2+)</name>
        <dbReference type="ChEBI" id="CHEBI:29105"/>
    </ligand>
</feature>
<feature type="binding site" evidence="8">
    <location>
        <position position="300"/>
    </location>
    <ligand>
        <name>Zn(2+)</name>
        <dbReference type="ChEBI" id="CHEBI:29105"/>
    </ligand>
</feature>
<keyword evidence="4 8" id="KW-0862">Zinc</keyword>
<feature type="domain" description="C2H2-type" evidence="10">
    <location>
        <begin position="678"/>
        <end position="705"/>
    </location>
</feature>
<dbReference type="PANTHER" id="PTHR24379">
    <property type="entry name" value="KRAB AND ZINC FINGER DOMAIN-CONTAINING"/>
    <property type="match status" value="1"/>
</dbReference>
<evidence type="ECO:0000256" key="6">
    <source>
        <dbReference type="PROSITE-ProRule" id="PRU00042"/>
    </source>
</evidence>
<feature type="domain" description="C2H2-type" evidence="10">
    <location>
        <begin position="864"/>
        <end position="891"/>
    </location>
</feature>
<dbReference type="SMART" id="SM00980">
    <property type="entry name" value="THAP"/>
    <property type="match status" value="1"/>
</dbReference>
<dbReference type="FunFam" id="3.30.160.60:FF:000065">
    <property type="entry name" value="B-cell CLL/lymphoma 6, member B"/>
    <property type="match status" value="1"/>
</dbReference>
<keyword evidence="3 6" id="KW-0863">Zinc-finger</keyword>
<keyword evidence="1 8" id="KW-0479">Metal-binding</keyword>
<keyword evidence="13" id="KW-1185">Reference proteome</keyword>
<dbReference type="AlphaFoldDB" id="A0AAJ7BFL7"/>
<dbReference type="Pfam" id="PF00096">
    <property type="entry name" value="zf-C2H2"/>
    <property type="match status" value="5"/>
</dbReference>
<feature type="domain" description="C2H2-type" evidence="10">
    <location>
        <begin position="920"/>
        <end position="948"/>
    </location>
</feature>
<dbReference type="Pfam" id="PF13912">
    <property type="entry name" value="zf-C2H2_6"/>
    <property type="match status" value="2"/>
</dbReference>
<accession>A0AAJ7BFL7</accession>
<feature type="domain" description="C2H2-type" evidence="10">
    <location>
        <begin position="715"/>
        <end position="742"/>
    </location>
</feature>
<evidence type="ECO:0000256" key="7">
    <source>
        <dbReference type="PROSITE-ProRule" id="PRU00309"/>
    </source>
</evidence>
<dbReference type="PROSITE" id="PS50157">
    <property type="entry name" value="ZINC_FINGER_C2H2_2"/>
    <property type="match status" value="13"/>
</dbReference>
<evidence type="ECO:0000256" key="4">
    <source>
        <dbReference type="ARBA" id="ARBA00022833"/>
    </source>
</evidence>
<feature type="domain" description="C2H2-type" evidence="10">
    <location>
        <begin position="892"/>
        <end position="919"/>
    </location>
</feature>
<keyword evidence="5 7" id="KW-0238">DNA-binding</keyword>
<dbReference type="Proteomes" id="UP000694920">
    <property type="component" value="Unplaced"/>
</dbReference>
<evidence type="ECO:0000256" key="5">
    <source>
        <dbReference type="ARBA" id="ARBA00023125"/>
    </source>
</evidence>
<evidence type="ECO:0000256" key="8">
    <source>
        <dbReference type="PROSITE-ProRule" id="PRU01263"/>
    </source>
</evidence>
<dbReference type="InterPro" id="IPR012934">
    <property type="entry name" value="Znf_AD"/>
</dbReference>
<feature type="domain" description="C2H2-type" evidence="10">
    <location>
        <begin position="836"/>
        <end position="863"/>
    </location>
</feature>
<dbReference type="GO" id="GO:0005634">
    <property type="term" value="C:nucleus"/>
    <property type="evidence" value="ECO:0007669"/>
    <property type="project" value="InterPro"/>
</dbReference>
<dbReference type="GO" id="GO:0008270">
    <property type="term" value="F:zinc ion binding"/>
    <property type="evidence" value="ECO:0007669"/>
    <property type="project" value="UniProtKB-UniRule"/>
</dbReference>
<feature type="binding site" evidence="8">
    <location>
        <position position="249"/>
    </location>
    <ligand>
        <name>Zn(2+)</name>
        <dbReference type="ChEBI" id="CHEBI:29105"/>
    </ligand>
</feature>
<proteinExistence type="predicted"/>
<dbReference type="FunFam" id="3.30.160.60:FF:000557">
    <property type="entry name" value="zinc finger and SCAN domain-containing protein 29"/>
    <property type="match status" value="1"/>
</dbReference>
<dbReference type="SMART" id="SM00355">
    <property type="entry name" value="ZnF_C2H2"/>
    <property type="match status" value="15"/>
</dbReference>
<evidence type="ECO:0000259" key="12">
    <source>
        <dbReference type="PROSITE" id="PS51915"/>
    </source>
</evidence>
<evidence type="ECO:0000256" key="2">
    <source>
        <dbReference type="ARBA" id="ARBA00022737"/>
    </source>
</evidence>
<gene>
    <name evidence="14 15" type="primary">LOC107262817</name>
</gene>
<dbReference type="PROSITE" id="PS50053">
    <property type="entry name" value="UBIQUITIN_2"/>
    <property type="match status" value="1"/>
</dbReference>
<feature type="binding site" evidence="8">
    <location>
        <position position="252"/>
    </location>
    <ligand>
        <name>Zn(2+)</name>
        <dbReference type="ChEBI" id="CHEBI:29105"/>
    </ligand>
</feature>